<evidence type="ECO:0000313" key="3">
    <source>
        <dbReference type="EMBL" id="RRK09159.1"/>
    </source>
</evidence>
<proteinExistence type="predicted"/>
<evidence type="ECO:0000259" key="2">
    <source>
        <dbReference type="Pfam" id="PF00534"/>
    </source>
</evidence>
<keyword evidence="1 3" id="KW-0808">Transferase</keyword>
<evidence type="ECO:0000313" key="4">
    <source>
        <dbReference type="Proteomes" id="UP000283633"/>
    </source>
</evidence>
<dbReference type="RefSeq" id="WP_125073456.1">
    <property type="nucleotide sequence ID" value="NZ_QWZQ01000119.1"/>
</dbReference>
<feature type="non-terminal residue" evidence="3">
    <location>
        <position position="1"/>
    </location>
</feature>
<comment type="caution">
    <text evidence="3">The sequence shown here is derived from an EMBL/GenBank/DDBJ whole genome shotgun (WGS) entry which is preliminary data.</text>
</comment>
<dbReference type="PANTHER" id="PTHR46401">
    <property type="entry name" value="GLYCOSYLTRANSFERASE WBBK-RELATED"/>
    <property type="match status" value="1"/>
</dbReference>
<sequence length="276" mass="31320">LQIGDLVDRPDTYIYQDLSFSVLANLKNNDPKTFNYSGFKFDNDSLFNKRMQFQENIYHANTTIFTMSHWFQSFLQNEGKKKVIYVGGGINTPIDTNTSTKRAKKTILFIGRDFYRKGGKIVDEAFKLLYQNDTSVRLIIAGPETEPTECREVTGIQILRAVGYDTVAKLMKTASVFAMPSYFEAYGLVFLEAMANELPILVRDKFEMPYFVSRGSGLVITSGTEEFEIQQTAVSLNRILSDSSFQTKATECAKGIRNEFSWNTVASRILTQINNN</sequence>
<dbReference type="Gene3D" id="3.40.50.2000">
    <property type="entry name" value="Glycogen Phosphorylase B"/>
    <property type="match status" value="1"/>
</dbReference>
<dbReference type="CDD" id="cd03801">
    <property type="entry name" value="GT4_PimA-like"/>
    <property type="match status" value="1"/>
</dbReference>
<dbReference type="Pfam" id="PF00534">
    <property type="entry name" value="Glycos_transf_1"/>
    <property type="match status" value="1"/>
</dbReference>
<dbReference type="Proteomes" id="UP000283633">
    <property type="component" value="Unassembled WGS sequence"/>
</dbReference>
<reference evidence="3 4" key="1">
    <citation type="submission" date="2018-08" db="EMBL/GenBank/DDBJ databases">
        <title>Genome Lactobacillus garii FI11369.</title>
        <authorList>
            <person name="Diaz M."/>
            <person name="Narbad A."/>
        </authorList>
    </citation>
    <scope>NUCLEOTIDE SEQUENCE [LARGE SCALE GENOMIC DNA]</scope>
    <source>
        <strain evidence="3 4">FI11369</strain>
    </source>
</reference>
<dbReference type="PANTHER" id="PTHR46401:SF2">
    <property type="entry name" value="GLYCOSYLTRANSFERASE WBBK-RELATED"/>
    <property type="match status" value="1"/>
</dbReference>
<evidence type="ECO:0000256" key="1">
    <source>
        <dbReference type="ARBA" id="ARBA00022679"/>
    </source>
</evidence>
<protein>
    <submittedName>
        <fullName evidence="3">Glycosyltransferase</fullName>
    </submittedName>
</protein>
<feature type="domain" description="Glycosyl transferase family 1" evidence="2">
    <location>
        <begin position="102"/>
        <end position="252"/>
    </location>
</feature>
<gene>
    <name evidence="3" type="ORF">D1831_14355</name>
</gene>
<dbReference type="GO" id="GO:0016757">
    <property type="term" value="F:glycosyltransferase activity"/>
    <property type="evidence" value="ECO:0007669"/>
    <property type="project" value="InterPro"/>
</dbReference>
<dbReference type="SUPFAM" id="SSF53756">
    <property type="entry name" value="UDP-Glycosyltransferase/glycogen phosphorylase"/>
    <property type="match status" value="1"/>
</dbReference>
<dbReference type="EMBL" id="QWZQ01000119">
    <property type="protein sequence ID" value="RRK09159.1"/>
    <property type="molecule type" value="Genomic_DNA"/>
</dbReference>
<dbReference type="InterPro" id="IPR001296">
    <property type="entry name" value="Glyco_trans_1"/>
</dbReference>
<name>A0A3R8J5C5_9LACO</name>
<keyword evidence="4" id="KW-1185">Reference proteome</keyword>
<accession>A0A3R8J5C5</accession>
<organism evidence="3 4">
    <name type="scientific">Lactiplantibacillus garii</name>
    <dbReference type="NCBI Taxonomy" id="2306423"/>
    <lineage>
        <taxon>Bacteria</taxon>
        <taxon>Bacillati</taxon>
        <taxon>Bacillota</taxon>
        <taxon>Bacilli</taxon>
        <taxon>Lactobacillales</taxon>
        <taxon>Lactobacillaceae</taxon>
        <taxon>Lactiplantibacillus</taxon>
    </lineage>
</organism>
<dbReference type="OrthoDB" id="9768685at2"/>
<dbReference type="AlphaFoldDB" id="A0A3R8J5C5"/>